<sequence length="131" mass="14223">MTDKNWQDEELWIITASTSESTSKDGMKGVTGGNPYINPSNIDTDKEIKDSRIKAGTLAVQMSQFVGVVNNLFSHVQKQVKPQSELALDEITLTVEITGEGEIKLLGTGVKAAGKGAIELKFKRSSPENQN</sequence>
<accession>A0ABZ2UVM8</accession>
<evidence type="ECO:0000313" key="4">
    <source>
        <dbReference type="Proteomes" id="UP001483337"/>
    </source>
</evidence>
<dbReference type="Pfam" id="PF24393">
    <property type="entry name" value="Pepco"/>
    <property type="match status" value="1"/>
</dbReference>
<protein>
    <recommendedName>
        <fullName evidence="2">Pepco domain-containing protein</fullName>
    </recommendedName>
</protein>
<keyword evidence="4" id="KW-1185">Reference proteome</keyword>
<dbReference type="EMBL" id="CP150886">
    <property type="protein sequence ID" value="WZB88238.1"/>
    <property type="molecule type" value="Genomic_DNA"/>
</dbReference>
<name>A0ABZ2UVM8_9CYAN</name>
<organism evidence="3 4">
    <name type="scientific">Okeanomitos corallinicola TIOX110</name>
    <dbReference type="NCBI Taxonomy" id="3133117"/>
    <lineage>
        <taxon>Bacteria</taxon>
        <taxon>Bacillati</taxon>
        <taxon>Cyanobacteriota</taxon>
        <taxon>Cyanophyceae</taxon>
        <taxon>Nostocales</taxon>
        <taxon>Aphanizomenonaceae</taxon>
        <taxon>Okeanomitos</taxon>
    </lineage>
</organism>
<gene>
    <name evidence="3" type="ORF">WJM97_00595</name>
</gene>
<feature type="region of interest" description="Disordered" evidence="1">
    <location>
        <begin position="17"/>
        <end position="43"/>
    </location>
</feature>
<dbReference type="Proteomes" id="UP001483337">
    <property type="component" value="Chromosome"/>
</dbReference>
<evidence type="ECO:0000313" key="3">
    <source>
        <dbReference type="EMBL" id="WZB88238.1"/>
    </source>
</evidence>
<evidence type="ECO:0000256" key="1">
    <source>
        <dbReference type="SAM" id="MobiDB-lite"/>
    </source>
</evidence>
<evidence type="ECO:0000259" key="2">
    <source>
        <dbReference type="Pfam" id="PF24393"/>
    </source>
</evidence>
<dbReference type="RefSeq" id="WP_353931146.1">
    <property type="nucleotide sequence ID" value="NZ_CP150886.1"/>
</dbReference>
<reference evidence="3 4" key="1">
    <citation type="submission" date="2024-04" db="EMBL/GenBank/DDBJ databases">
        <title>Okeanomitos corallinicola gen. &amp; sp. nov. (Nostocales, Cyanobacteria), a new toxic marine heterocyst-forming cyanobacterium from a coral reef.</title>
        <authorList>
            <person name="Li H."/>
            <person name="Li R."/>
            <person name="Kang J."/>
            <person name="Hii K.S."/>
            <person name="Mohamed H.F."/>
            <person name="Xu X."/>
            <person name="Luo Z."/>
        </authorList>
    </citation>
    <scope>NUCLEOTIDE SEQUENCE [LARGE SCALE GENOMIC DNA]</scope>
    <source>
        <strain evidence="3 4">TIOX110</strain>
    </source>
</reference>
<proteinExistence type="predicted"/>
<feature type="domain" description="Pepco" evidence="2">
    <location>
        <begin position="11"/>
        <end position="124"/>
    </location>
</feature>
<dbReference type="InterPro" id="IPR056947">
    <property type="entry name" value="Pepco_dom"/>
</dbReference>